<evidence type="ECO:0000256" key="1">
    <source>
        <dbReference type="SAM" id="MobiDB-lite"/>
    </source>
</evidence>
<keyword evidence="3" id="KW-0614">Plasmid</keyword>
<evidence type="ECO:0000259" key="2">
    <source>
        <dbReference type="Pfam" id="PF03781"/>
    </source>
</evidence>
<geneLocation type="plasmid" evidence="3 4">
    <name>pPP1</name>
</geneLocation>
<dbReference type="SUPFAM" id="SSF56436">
    <property type="entry name" value="C-type lectin-like"/>
    <property type="match status" value="1"/>
</dbReference>
<evidence type="ECO:0000313" key="4">
    <source>
        <dbReference type="Proteomes" id="UP001354989"/>
    </source>
</evidence>
<sequence>MSLLACTEKKEQKSAGTTTEQAPPAVPATKPQVAAKAPELNKVMVTFQGGTYMMGSDQFAPIEGPAHQVTVKAFKMDRDLTTVDDFRKFVQATGYQTDADKFGNSMVFNFSTGQWALVDGANWEYPMGRMNKAAQGDMPVTQVSWKDATAFAQWAGKRLPTEEEWEYAVRNSGKSDAIYPWGNEEQQKGKYMANTFQGELTKPNPMDGYLFTSPVGTFGLAPCGLTDAVGNVWQVMQNDIYPFDGKGFRQQLSGNKVIRGGSFMADEAREKGHTVFTRRTKVAEDATFNQGFRCAQDID</sequence>
<protein>
    <recommendedName>
        <fullName evidence="2">Sulfatase-modifying factor enzyme-like domain-containing protein</fullName>
    </recommendedName>
</protein>
<organism evidence="3 4">
    <name type="scientific">Persicobacter psychrovividus</name>
    <dbReference type="NCBI Taxonomy" id="387638"/>
    <lineage>
        <taxon>Bacteria</taxon>
        <taxon>Pseudomonadati</taxon>
        <taxon>Bacteroidota</taxon>
        <taxon>Cytophagia</taxon>
        <taxon>Cytophagales</taxon>
        <taxon>Persicobacteraceae</taxon>
        <taxon>Persicobacter</taxon>
    </lineage>
</organism>
<dbReference type="PANTHER" id="PTHR23150">
    <property type="entry name" value="SULFATASE MODIFYING FACTOR 1, 2"/>
    <property type="match status" value="1"/>
</dbReference>
<feature type="region of interest" description="Disordered" evidence="1">
    <location>
        <begin position="1"/>
        <end position="32"/>
    </location>
</feature>
<proteinExistence type="predicted"/>
<dbReference type="Proteomes" id="UP001354989">
    <property type="component" value="Plasmid pPP1"/>
</dbReference>
<dbReference type="InterPro" id="IPR051043">
    <property type="entry name" value="Sulfatase_Mod_Factor_Kinase"/>
</dbReference>
<name>A0ABM7VIW9_9BACT</name>
<evidence type="ECO:0000313" key="3">
    <source>
        <dbReference type="EMBL" id="BDD00925.1"/>
    </source>
</evidence>
<accession>A0ABM7VIW9</accession>
<reference evidence="3 4" key="1">
    <citation type="submission" date="2021-12" db="EMBL/GenBank/DDBJ databases">
        <title>Genome sequencing of bacteria with rrn-lacking chromosome and rrn-plasmid.</title>
        <authorList>
            <person name="Anda M."/>
            <person name="Iwasaki W."/>
        </authorList>
    </citation>
    <scope>NUCLEOTIDE SEQUENCE [LARGE SCALE GENOMIC DNA]</scope>
    <source>
        <strain evidence="3 4">NBRC 101262</strain>
        <plasmid evidence="3 4">pPP1</plasmid>
    </source>
</reference>
<dbReference type="InterPro" id="IPR016187">
    <property type="entry name" value="CTDL_fold"/>
</dbReference>
<dbReference type="Gene3D" id="3.90.1580.10">
    <property type="entry name" value="paralog of FGE (formylglycine-generating enzyme)"/>
    <property type="match status" value="1"/>
</dbReference>
<dbReference type="InterPro" id="IPR042095">
    <property type="entry name" value="SUMF_sf"/>
</dbReference>
<feature type="domain" description="Sulfatase-modifying factor enzyme-like" evidence="2">
    <location>
        <begin position="42"/>
        <end position="295"/>
    </location>
</feature>
<dbReference type="Pfam" id="PF03781">
    <property type="entry name" value="FGE-sulfatase"/>
    <property type="match status" value="1"/>
</dbReference>
<keyword evidence="4" id="KW-1185">Reference proteome</keyword>
<dbReference type="PANTHER" id="PTHR23150:SF19">
    <property type="entry name" value="FORMYLGLYCINE-GENERATING ENZYME"/>
    <property type="match status" value="1"/>
</dbReference>
<dbReference type="EMBL" id="AP025293">
    <property type="protein sequence ID" value="BDD00925.1"/>
    <property type="molecule type" value="Genomic_DNA"/>
</dbReference>
<dbReference type="InterPro" id="IPR005532">
    <property type="entry name" value="SUMF_dom"/>
</dbReference>
<gene>
    <name evidence="3" type="ORF">PEPS_32050</name>
</gene>